<dbReference type="Proteomes" id="UP001631969">
    <property type="component" value="Unassembled WGS sequence"/>
</dbReference>
<comment type="caution">
    <text evidence="1">The sequence shown here is derived from an EMBL/GenBank/DDBJ whole genome shotgun (WGS) entry which is preliminary data.</text>
</comment>
<name>A0ACC7NZJ7_9BACL</name>
<organism evidence="1 2">
    <name type="scientific">Paenibacillus mesotrionivorans</name>
    <dbReference type="NCBI Taxonomy" id="3160968"/>
    <lineage>
        <taxon>Bacteria</taxon>
        <taxon>Bacillati</taxon>
        <taxon>Bacillota</taxon>
        <taxon>Bacilli</taxon>
        <taxon>Bacillales</taxon>
        <taxon>Paenibacillaceae</taxon>
        <taxon>Paenibacillus</taxon>
    </lineage>
</organism>
<protein>
    <submittedName>
        <fullName evidence="1">MBL fold metallo-hydrolase</fullName>
    </submittedName>
</protein>
<evidence type="ECO:0000313" key="2">
    <source>
        <dbReference type="Proteomes" id="UP001631969"/>
    </source>
</evidence>
<keyword evidence="2" id="KW-1185">Reference proteome</keyword>
<sequence>MIITALVENSSISKEYIHKHGLCLHIQTAKHNILFDVGPDDTFLHNAERLHIDIKAVDLVIISHGHKDHGGGLKAFLAHNDKAKIYIRRQAFDAYYASLFKYLKVYVGLEPELRAHNRMVFTEDLHPIDEELTLVSNITGGELTPNGNRSLLVKDKHTYALDGFQHEQHLLLQEKGKTILISGCSHTGIVNILQECEEKAGLKIDCVVGGLHLYNPISKKTEGTRFINELGAKLHSKNVEIYTCHCTGPKAFELLRKALGNQISSLKTGQVIDL</sequence>
<gene>
    <name evidence="1" type="ORF">ACI1P1_14265</name>
</gene>
<reference evidence="1" key="1">
    <citation type="submission" date="2024-12" db="EMBL/GenBank/DDBJ databases">
        <authorList>
            <person name="Wu N."/>
        </authorList>
    </citation>
    <scope>NUCLEOTIDE SEQUENCE</scope>
    <source>
        <strain evidence="1">P15</strain>
    </source>
</reference>
<evidence type="ECO:0000313" key="1">
    <source>
        <dbReference type="EMBL" id="MFM9329454.1"/>
    </source>
</evidence>
<accession>A0ACC7NZJ7</accession>
<proteinExistence type="predicted"/>
<dbReference type="EMBL" id="JBJURJ010000008">
    <property type="protein sequence ID" value="MFM9329454.1"/>
    <property type="molecule type" value="Genomic_DNA"/>
</dbReference>